<gene>
    <name evidence="1" type="ORF">ABOK31_35830</name>
</gene>
<dbReference type="AlphaFoldDB" id="A0AAU7SRZ3"/>
<dbReference type="EMBL" id="CP157972">
    <property type="protein sequence ID" value="XBU05131.1"/>
    <property type="molecule type" value="Genomic_DNA"/>
</dbReference>
<evidence type="ECO:0000313" key="1">
    <source>
        <dbReference type="EMBL" id="XBU05131.1"/>
    </source>
</evidence>
<sequence length="240" mass="26406">MNSPARVPRPDQIAELTRGVDLPLAAIDDVYLHVIADGVVQAFEEIRQSATETVATGDETEVTALLEARLNRMIEEDQVWRQLVASVVRGKESLSFDGAHLEKRPDLSIHLTSRTRRFPLIAEAKIIDAARGEQLYCRQGLQRFLNGEYAWGGREALMIAYVRDGSTIETRLTPYLALPAQATNYAVESAPTSLGLGLYDASRTGHRRSFLYTHTPPPANDPGGIALWHLWVDASAAAAT</sequence>
<reference evidence="1" key="1">
    <citation type="submission" date="2024-06" db="EMBL/GenBank/DDBJ databases">
        <authorList>
            <person name="Li T."/>
            <person name="Gao R."/>
        </authorList>
    </citation>
    <scope>NUCLEOTIDE SEQUENCE</scope>
    <source>
        <strain evidence="1">ZPR4</strain>
        <plasmid evidence="1">unnamed3</plasmid>
    </source>
</reference>
<protein>
    <recommendedName>
        <fullName evidence="2">Restriction endonuclease</fullName>
    </recommendedName>
</protein>
<geneLocation type="plasmid" evidence="1">
    <name>unnamed3</name>
</geneLocation>
<proteinExistence type="predicted"/>
<name>A0AAU7SRZ3_9HYPH</name>
<organism evidence="1">
    <name type="scientific">Rhizobium sp. ZPR4</name>
    <dbReference type="NCBI Taxonomy" id="3158966"/>
    <lineage>
        <taxon>Bacteria</taxon>
        <taxon>Pseudomonadati</taxon>
        <taxon>Pseudomonadota</taxon>
        <taxon>Alphaproteobacteria</taxon>
        <taxon>Hyphomicrobiales</taxon>
        <taxon>Rhizobiaceae</taxon>
        <taxon>Rhizobium/Agrobacterium group</taxon>
        <taxon>Rhizobium</taxon>
    </lineage>
</organism>
<evidence type="ECO:0008006" key="2">
    <source>
        <dbReference type="Google" id="ProtNLM"/>
    </source>
</evidence>
<dbReference type="RefSeq" id="WP_350019325.1">
    <property type="nucleotide sequence ID" value="NZ_CP157972.1"/>
</dbReference>
<accession>A0AAU7SRZ3</accession>
<keyword evidence="1" id="KW-0614">Plasmid</keyword>